<dbReference type="PROSITE" id="PS51257">
    <property type="entry name" value="PROKAR_LIPOPROTEIN"/>
    <property type="match status" value="1"/>
</dbReference>
<accession>A0A2P5BAT8</accession>
<evidence type="ECO:0000256" key="2">
    <source>
        <dbReference type="ARBA" id="ARBA00008668"/>
    </source>
</evidence>
<organism evidence="9 10">
    <name type="scientific">Parasponia andersonii</name>
    <name type="common">Sponia andersonii</name>
    <dbReference type="NCBI Taxonomy" id="3476"/>
    <lineage>
        <taxon>Eukaryota</taxon>
        <taxon>Viridiplantae</taxon>
        <taxon>Streptophyta</taxon>
        <taxon>Embryophyta</taxon>
        <taxon>Tracheophyta</taxon>
        <taxon>Spermatophyta</taxon>
        <taxon>Magnoliopsida</taxon>
        <taxon>eudicotyledons</taxon>
        <taxon>Gunneridae</taxon>
        <taxon>Pentapetalae</taxon>
        <taxon>rosids</taxon>
        <taxon>fabids</taxon>
        <taxon>Rosales</taxon>
        <taxon>Cannabaceae</taxon>
        <taxon>Parasponia</taxon>
    </lineage>
</organism>
<reference evidence="10" key="1">
    <citation type="submission" date="2016-06" db="EMBL/GenBank/DDBJ databases">
        <title>Parallel loss of symbiosis genes in relatives of nitrogen-fixing non-legume Parasponia.</title>
        <authorList>
            <person name="Van Velzen R."/>
            <person name="Holmer R."/>
            <person name="Bu F."/>
            <person name="Rutten L."/>
            <person name="Van Zeijl A."/>
            <person name="Liu W."/>
            <person name="Santuari L."/>
            <person name="Cao Q."/>
            <person name="Sharma T."/>
            <person name="Shen D."/>
            <person name="Roswanjaya Y."/>
            <person name="Wardhani T."/>
            <person name="Kalhor M.S."/>
            <person name="Jansen J."/>
            <person name="Van den Hoogen J."/>
            <person name="Gungor B."/>
            <person name="Hartog M."/>
            <person name="Hontelez J."/>
            <person name="Verver J."/>
            <person name="Yang W.-C."/>
            <person name="Schijlen E."/>
            <person name="Repin R."/>
            <person name="Schilthuizen M."/>
            <person name="Schranz E."/>
            <person name="Heidstra R."/>
            <person name="Miyata K."/>
            <person name="Fedorova E."/>
            <person name="Kohlen W."/>
            <person name="Bisseling T."/>
            <person name="Smit S."/>
            <person name="Geurts R."/>
        </authorList>
    </citation>
    <scope>NUCLEOTIDE SEQUENCE [LARGE SCALE GENOMIC DNA]</scope>
    <source>
        <strain evidence="10">cv. WU1-14</strain>
    </source>
</reference>
<feature type="chain" id="PRO_5015128802" evidence="8">
    <location>
        <begin position="32"/>
        <end position="693"/>
    </location>
</feature>
<gene>
    <name evidence="9" type="ORF">PanWU01x14_255760</name>
</gene>
<keyword evidence="6" id="KW-0442">Lipid degradation</keyword>
<dbReference type="AlphaFoldDB" id="A0A2P5BAT8"/>
<evidence type="ECO:0000256" key="3">
    <source>
        <dbReference type="ARBA" id="ARBA00022525"/>
    </source>
</evidence>
<evidence type="ECO:0000256" key="4">
    <source>
        <dbReference type="ARBA" id="ARBA00022729"/>
    </source>
</evidence>
<keyword evidence="4 8" id="KW-0732">Signal</keyword>
<comment type="subcellular location">
    <subcellularLocation>
        <location evidence="1">Secreted</location>
    </subcellularLocation>
</comment>
<protein>
    <submittedName>
        <fullName evidence="9">Lipase</fullName>
    </submittedName>
</protein>
<feature type="signal peptide" evidence="8">
    <location>
        <begin position="1"/>
        <end position="31"/>
    </location>
</feature>
<dbReference type="OrthoDB" id="1600564at2759"/>
<evidence type="ECO:0000313" key="10">
    <source>
        <dbReference type="Proteomes" id="UP000237105"/>
    </source>
</evidence>
<evidence type="ECO:0000256" key="7">
    <source>
        <dbReference type="ARBA" id="ARBA00023098"/>
    </source>
</evidence>
<keyword evidence="7" id="KW-0443">Lipid metabolism</keyword>
<dbReference type="InterPro" id="IPR036514">
    <property type="entry name" value="SGNH_hydro_sf"/>
</dbReference>
<comment type="similarity">
    <text evidence="2">Belongs to the 'GDSL' lipolytic enzyme family.</text>
</comment>
<comment type="caution">
    <text evidence="9">The sequence shown here is derived from an EMBL/GenBank/DDBJ whole genome shotgun (WGS) entry which is preliminary data.</text>
</comment>
<dbReference type="EMBL" id="JXTB01000322">
    <property type="protein sequence ID" value="PON45904.1"/>
    <property type="molecule type" value="Genomic_DNA"/>
</dbReference>
<dbReference type="CDD" id="cd01837">
    <property type="entry name" value="SGNH_plant_lipase_like"/>
    <property type="match status" value="2"/>
</dbReference>
<keyword evidence="3" id="KW-0964">Secreted</keyword>
<evidence type="ECO:0000313" key="9">
    <source>
        <dbReference type="EMBL" id="PON45904.1"/>
    </source>
</evidence>
<keyword evidence="10" id="KW-1185">Reference proteome</keyword>
<name>A0A2P5BAT8_PARAD</name>
<dbReference type="GO" id="GO:0016788">
    <property type="term" value="F:hydrolase activity, acting on ester bonds"/>
    <property type="evidence" value="ECO:0007669"/>
    <property type="project" value="InterPro"/>
</dbReference>
<dbReference type="PANTHER" id="PTHR45650">
    <property type="entry name" value="GDSL-LIKE LIPASE/ACYLHYDROLASE-RELATED"/>
    <property type="match status" value="1"/>
</dbReference>
<dbReference type="FunFam" id="3.40.50.1110:FF:000003">
    <property type="entry name" value="GDSL esterase/lipase APG"/>
    <property type="match status" value="2"/>
</dbReference>
<dbReference type="Pfam" id="PF00657">
    <property type="entry name" value="Lipase_GDSL"/>
    <property type="match status" value="2"/>
</dbReference>
<dbReference type="Proteomes" id="UP000237105">
    <property type="component" value="Unassembled WGS sequence"/>
</dbReference>
<evidence type="ECO:0000256" key="8">
    <source>
        <dbReference type="SAM" id="SignalP"/>
    </source>
</evidence>
<dbReference type="InterPro" id="IPR001087">
    <property type="entry name" value="GDSL"/>
</dbReference>
<dbReference type="SUPFAM" id="SSF52266">
    <property type="entry name" value="SGNH hydrolase"/>
    <property type="match status" value="1"/>
</dbReference>
<dbReference type="GO" id="GO:0005576">
    <property type="term" value="C:extracellular region"/>
    <property type="evidence" value="ECO:0007669"/>
    <property type="project" value="UniProtKB-SubCell"/>
</dbReference>
<sequence>MAANKKRSPSLSEILLIISLLLSCIFQCSTCSFCNTNKTNEHESYKTKGMFVFGSSLVDNGNNNFIKNSLAKANYLPYGLDFPLGPSGRFTNGKNVIDLLGEKLQLPSFLPAFADPSTKGKRIVHGVSFASGASGILDDTGSIAGNVTSLSKQIRNMEEVTLPELEAQVGCKSTQLLGDYLFVVGSGSNDYSFNYFLRGLNRNLTLQAFTSNLTASLSHHIKKLYSLGARKFVLLSINPIGCSPMVRTMVQPTQNRCVQGLNLAAQLFNSCLKSLVDNIKPELPGSTLVYVNTYKIIRDIIRNPSSKGFNEAGNPCCEVASLSEGGNGVLCKRGGQVCANRSSHVFFDGLHPTEAVNVQIANKAYASTLKSEVSNCSFPEDDGSGAETKGMFVFGSSLVDNGNNNFFENRAKADYSPYGIDFQSGPSGRFTNGKNLIDLLGEHLKLPNLIPPFKDPSTKGNKIVHGVNHASGSSGILDDTGLIAGNVTSLSQQIRDFEEVTLPELEAQLGCRSSDSLPNYLFVVGVGGNDIVFNYFLRNIYLRVDPLTFTANLTATLATHLQKLYSLGGRRFVLTAIYPVGNSPMVELNMPNCAICAPTLNQAAELYNRNLIGLVANMENQMPGSHIGIVNTYNIVQQILLNPTSKGGNGVLCERGGKACVDRSAYVYFDALHPTEAVTVQIASEAYASHIRF</sequence>
<evidence type="ECO:0000256" key="1">
    <source>
        <dbReference type="ARBA" id="ARBA00004613"/>
    </source>
</evidence>
<dbReference type="InterPro" id="IPR035669">
    <property type="entry name" value="SGNH_plant_lipase-like"/>
</dbReference>
<keyword evidence="5" id="KW-0378">Hydrolase</keyword>
<dbReference type="GO" id="GO:0016042">
    <property type="term" value="P:lipid catabolic process"/>
    <property type="evidence" value="ECO:0007669"/>
    <property type="project" value="UniProtKB-KW"/>
</dbReference>
<evidence type="ECO:0000256" key="5">
    <source>
        <dbReference type="ARBA" id="ARBA00022801"/>
    </source>
</evidence>
<dbReference type="InterPro" id="IPR051238">
    <property type="entry name" value="GDSL_esterase/lipase"/>
</dbReference>
<dbReference type="Gene3D" id="3.40.50.1110">
    <property type="entry name" value="SGNH hydrolase"/>
    <property type="match status" value="2"/>
</dbReference>
<dbReference type="PANTHER" id="PTHR45650:SF2">
    <property type="entry name" value="OS06G0560700 PROTEIN"/>
    <property type="match status" value="1"/>
</dbReference>
<evidence type="ECO:0000256" key="6">
    <source>
        <dbReference type="ARBA" id="ARBA00022963"/>
    </source>
</evidence>
<proteinExistence type="inferred from homology"/>